<reference evidence="4" key="1">
    <citation type="journal article" date="2019" name="Int. J. Syst. Evol. Microbiol.">
        <title>The Global Catalogue of Microorganisms (GCM) 10K type strain sequencing project: providing services to taxonomists for standard genome sequencing and annotation.</title>
        <authorList>
            <consortium name="The Broad Institute Genomics Platform"/>
            <consortium name="The Broad Institute Genome Sequencing Center for Infectious Disease"/>
            <person name="Wu L."/>
            <person name="Ma J."/>
        </authorList>
    </citation>
    <scope>NUCLEOTIDE SEQUENCE [LARGE SCALE GENOMIC DNA]</scope>
    <source>
        <strain evidence="4">JCM 17441</strain>
    </source>
</reference>
<evidence type="ECO:0000313" key="4">
    <source>
        <dbReference type="Proteomes" id="UP001500620"/>
    </source>
</evidence>
<sequence>MRRTLVVASSAVLGAAGCSPAAAFASHGLAACALVAYAAFIAGALSKWSAAGVAAGLAVAGPFASGGSPWLLLVCWVVPAAAANLPPRRRRPDAFLRNLTLAPSNKAAIAPRVEPQVRLVSLAAYAAALAPAAAAVVLARQPLPLLVGGLVSLLMLGMLAALRPLTRYSRRDQQFKALLRWTAAALVAAGPIGGAIVSWWRDHVAATHREALVAVVLAGLPVLIAEVYDLLRRRREIRASRRDAVLSWAFVLVEQGLFAFLASVSHADPAFLRFAGWLALFLVPLQARNLWRSRSPAHELRRLDAGRFGHMRIGHIDDFDAWVHDAVIARRDRAPDLALLHTLAAETRLAAAGAPNTGLQMLTSEWSGTGRAARQWLRRTEPLVWRMLYYTDNASPAVARAFDLARADLLTSEAAIARLESRREEEAAAYQAAAELLLRHGLPNLAAERLVDAGLAQLFWLGQPAQTLTTLAPVLDDQRVTPTIRRMALAAAGAAARVSGDSDRAQDLDLRARFTFSGWLDTWHYTRESLAAGLGPASGDTFVAYQQRGYQFITAWAGRKTPQPRPRERGEIQYIPTIDTSDWAYGPARTLAERAARQWGRGRYDAAADAYERAAGLLVRDGYEHNALNVRQRLGRALYGIDPPRAIRNLTAALDLQEQARLEVLDPEVRMHLGGDTEDTYEDLINLLAAVGPQESTRAFELVEHGRSRALLELLGDGLPAAGHLPPELAAEERAADERLKALRAGRRDITGLQNLRQARDGLVAVWDRIAADPASAEYATLRRGDPLTFQDVREMLR</sequence>
<feature type="transmembrane region" description="Helical" evidence="1">
    <location>
        <begin position="145"/>
        <end position="166"/>
    </location>
</feature>
<dbReference type="PROSITE" id="PS51257">
    <property type="entry name" value="PROKAR_LIPOPROTEIN"/>
    <property type="match status" value="1"/>
</dbReference>
<feature type="transmembrane region" description="Helical" evidence="1">
    <location>
        <begin position="212"/>
        <end position="231"/>
    </location>
</feature>
<feature type="signal peptide" evidence="2">
    <location>
        <begin position="1"/>
        <end position="23"/>
    </location>
</feature>
<dbReference type="Proteomes" id="UP001500620">
    <property type="component" value="Unassembled WGS sequence"/>
</dbReference>
<keyword evidence="1" id="KW-0472">Membrane</keyword>
<keyword evidence="1" id="KW-0812">Transmembrane</keyword>
<protein>
    <recommendedName>
        <fullName evidence="5">Tetratricopeptide repeat protein</fullName>
    </recommendedName>
</protein>
<dbReference type="RefSeq" id="WP_345137307.1">
    <property type="nucleotide sequence ID" value="NZ_BAABAT010000040.1"/>
</dbReference>
<keyword evidence="4" id="KW-1185">Reference proteome</keyword>
<gene>
    <name evidence="3" type="ORF">GCM10022255_088840</name>
</gene>
<evidence type="ECO:0000256" key="2">
    <source>
        <dbReference type="SAM" id="SignalP"/>
    </source>
</evidence>
<dbReference type="EMBL" id="BAABAT010000040">
    <property type="protein sequence ID" value="GAA4260389.1"/>
    <property type="molecule type" value="Genomic_DNA"/>
</dbReference>
<evidence type="ECO:0008006" key="5">
    <source>
        <dbReference type="Google" id="ProtNLM"/>
    </source>
</evidence>
<feature type="chain" id="PRO_5046534785" description="Tetratricopeptide repeat protein" evidence="2">
    <location>
        <begin position="24"/>
        <end position="798"/>
    </location>
</feature>
<feature type="transmembrane region" description="Helical" evidence="1">
    <location>
        <begin position="243"/>
        <end position="264"/>
    </location>
</feature>
<comment type="caution">
    <text evidence="3">The sequence shown here is derived from an EMBL/GenBank/DDBJ whole genome shotgun (WGS) entry which is preliminary data.</text>
</comment>
<feature type="transmembrane region" description="Helical" evidence="1">
    <location>
        <begin position="178"/>
        <end position="200"/>
    </location>
</feature>
<feature type="transmembrane region" description="Helical" evidence="1">
    <location>
        <begin position="48"/>
        <end position="81"/>
    </location>
</feature>
<evidence type="ECO:0000256" key="1">
    <source>
        <dbReference type="SAM" id="Phobius"/>
    </source>
</evidence>
<keyword evidence="1" id="KW-1133">Transmembrane helix</keyword>
<organism evidence="3 4">
    <name type="scientific">Dactylosporangium darangshiense</name>
    <dbReference type="NCBI Taxonomy" id="579108"/>
    <lineage>
        <taxon>Bacteria</taxon>
        <taxon>Bacillati</taxon>
        <taxon>Actinomycetota</taxon>
        <taxon>Actinomycetes</taxon>
        <taxon>Micromonosporales</taxon>
        <taxon>Micromonosporaceae</taxon>
        <taxon>Dactylosporangium</taxon>
    </lineage>
</organism>
<feature type="transmembrane region" description="Helical" evidence="1">
    <location>
        <begin position="119"/>
        <end position="139"/>
    </location>
</feature>
<accession>A0ABP8DNM2</accession>
<name>A0ABP8DNM2_9ACTN</name>
<keyword evidence="2" id="KW-0732">Signal</keyword>
<proteinExistence type="predicted"/>
<evidence type="ECO:0000313" key="3">
    <source>
        <dbReference type="EMBL" id="GAA4260389.1"/>
    </source>
</evidence>